<dbReference type="SUPFAM" id="SSF50370">
    <property type="entry name" value="Ricin B-like lectins"/>
    <property type="match status" value="1"/>
</dbReference>
<proteinExistence type="predicted"/>
<keyword evidence="4" id="KW-1185">Reference proteome</keyword>
<dbReference type="Gene3D" id="2.80.10.50">
    <property type="match status" value="3"/>
</dbReference>
<dbReference type="InterPro" id="IPR035992">
    <property type="entry name" value="Ricin_B-like_lectins"/>
</dbReference>
<keyword evidence="1" id="KW-0732">Signal</keyword>
<dbReference type="PROSITE" id="PS50231">
    <property type="entry name" value="RICIN_B_LECTIN"/>
    <property type="match status" value="1"/>
</dbReference>
<feature type="domain" description="Ricin B lectin" evidence="2">
    <location>
        <begin position="86"/>
        <end position="173"/>
    </location>
</feature>
<accession>A0A7Y7E838</accession>
<dbReference type="EMBL" id="JABBXF010000032">
    <property type="protein sequence ID" value="NVK79036.1"/>
    <property type="molecule type" value="Genomic_DNA"/>
</dbReference>
<dbReference type="Pfam" id="PF14200">
    <property type="entry name" value="RicinB_lectin_2"/>
    <property type="match status" value="1"/>
</dbReference>
<protein>
    <submittedName>
        <fullName evidence="3">RICIN domain-containing protein</fullName>
    </submittedName>
</protein>
<dbReference type="InterPro" id="IPR000772">
    <property type="entry name" value="Ricin_B_lectin"/>
</dbReference>
<gene>
    <name evidence="3" type="ORF">HG542_15330</name>
</gene>
<dbReference type="RefSeq" id="WP_171081711.1">
    <property type="nucleotide sequence ID" value="NZ_BNBU01000001.1"/>
</dbReference>
<sequence length="185" mass="20084">MKSHYRRPGILAAAAALVLGAGVAGTAQASAAPQSPERSSRPAGPQDYGWIRNANSGHCLAVPGASTQNGMGLIQWGCGTWRDHFWQFEFAFSSGGRSYFRIRNLNSGQCLAVPGASTTAGVQVIQWPCGEYKDHYWGVDYTSKGMRLVNWNSGQCLAVPGASMAQGEKIIQWPCGDWPDHYWNF</sequence>
<comment type="caution">
    <text evidence="3">The sequence shown here is derived from an EMBL/GenBank/DDBJ whole genome shotgun (WGS) entry which is preliminary data.</text>
</comment>
<evidence type="ECO:0000313" key="3">
    <source>
        <dbReference type="EMBL" id="NVK79036.1"/>
    </source>
</evidence>
<dbReference type="AlphaFoldDB" id="A0A7Y7E838"/>
<feature type="signal peptide" evidence="1">
    <location>
        <begin position="1"/>
        <end position="29"/>
    </location>
</feature>
<feature type="chain" id="PRO_5030973324" evidence="1">
    <location>
        <begin position="30"/>
        <end position="185"/>
    </location>
</feature>
<evidence type="ECO:0000313" key="4">
    <source>
        <dbReference type="Proteomes" id="UP000587462"/>
    </source>
</evidence>
<dbReference type="CDD" id="cd00161">
    <property type="entry name" value="beta-trefoil_Ricin-like"/>
    <property type="match status" value="1"/>
</dbReference>
<dbReference type="Proteomes" id="UP000587462">
    <property type="component" value="Unassembled WGS sequence"/>
</dbReference>
<reference evidence="3 4" key="1">
    <citation type="submission" date="2020-04" db="EMBL/GenBank/DDBJ databases">
        <title>Draft Genome Sequence of Streptomyces morookaense DSM 40503, an 8-azaguanine-producing strain.</title>
        <authorList>
            <person name="Qi J."/>
            <person name="Gao J.-M."/>
        </authorList>
    </citation>
    <scope>NUCLEOTIDE SEQUENCE [LARGE SCALE GENOMIC DNA]</scope>
    <source>
        <strain evidence="3 4">DSM 40503</strain>
    </source>
</reference>
<name>A0A7Y7E838_STRMO</name>
<evidence type="ECO:0000259" key="2">
    <source>
        <dbReference type="Pfam" id="PF14200"/>
    </source>
</evidence>
<evidence type="ECO:0000256" key="1">
    <source>
        <dbReference type="SAM" id="SignalP"/>
    </source>
</evidence>
<organism evidence="3 4">
    <name type="scientific">Streptomyces morookaense</name>
    <name type="common">Streptoverticillium morookaense</name>
    <dbReference type="NCBI Taxonomy" id="1970"/>
    <lineage>
        <taxon>Bacteria</taxon>
        <taxon>Bacillati</taxon>
        <taxon>Actinomycetota</taxon>
        <taxon>Actinomycetes</taxon>
        <taxon>Kitasatosporales</taxon>
        <taxon>Streptomycetaceae</taxon>
        <taxon>Streptomyces</taxon>
    </lineage>
</organism>